<dbReference type="Gene3D" id="1.10.10.10">
    <property type="entry name" value="Winged helix-like DNA-binding domain superfamily/Winged helix DNA-binding domain"/>
    <property type="match status" value="2"/>
</dbReference>
<protein>
    <submittedName>
        <fullName evidence="3">Plasmid replication initiation protein</fullName>
    </submittedName>
</protein>
<dbReference type="Pfam" id="PF01051">
    <property type="entry name" value="Rep3_N"/>
    <property type="match status" value="1"/>
</dbReference>
<proteinExistence type="inferred from homology"/>
<gene>
    <name evidence="3" type="ORF">J2Z35_002887</name>
</gene>
<dbReference type="EMBL" id="JAGGLI010000064">
    <property type="protein sequence ID" value="MBP2029049.1"/>
    <property type="molecule type" value="Genomic_DNA"/>
</dbReference>
<evidence type="ECO:0000313" key="3">
    <source>
        <dbReference type="EMBL" id="MBP2029049.1"/>
    </source>
</evidence>
<dbReference type="Proteomes" id="UP001314903">
    <property type="component" value="Unassembled WGS sequence"/>
</dbReference>
<organism evidence="3 4">
    <name type="scientific">Acetoanaerobium pronyense</name>
    <dbReference type="NCBI Taxonomy" id="1482736"/>
    <lineage>
        <taxon>Bacteria</taxon>
        <taxon>Bacillati</taxon>
        <taxon>Bacillota</taxon>
        <taxon>Clostridia</taxon>
        <taxon>Peptostreptococcales</taxon>
        <taxon>Filifactoraceae</taxon>
        <taxon>Acetoanaerobium</taxon>
    </lineage>
</organism>
<reference evidence="3 4" key="1">
    <citation type="submission" date="2021-03" db="EMBL/GenBank/DDBJ databases">
        <title>Genomic Encyclopedia of Type Strains, Phase IV (KMG-IV): sequencing the most valuable type-strain genomes for metagenomic binning, comparative biology and taxonomic classification.</title>
        <authorList>
            <person name="Goeker M."/>
        </authorList>
    </citation>
    <scope>NUCLEOTIDE SEQUENCE [LARGE SCALE GENOMIC DNA]</scope>
    <source>
        <strain evidence="3 4">DSM 27512</strain>
    </source>
</reference>
<feature type="non-terminal residue" evidence="3">
    <location>
        <position position="302"/>
    </location>
</feature>
<evidence type="ECO:0000313" key="4">
    <source>
        <dbReference type="Proteomes" id="UP001314903"/>
    </source>
</evidence>
<sequence>MANEIVCYKNELNLIPMRNFNSVEMDLFFSICSRMREKGTDPIKFDFNDLKQLSDYKPTSNTRFVDDIQSVYKKLLSLQYTERDGHMIRGFVLFHHYEIDLDKETVEIGVNPKLEYILNQLSQEFTKFELEEFTNLRSSYAKTAYRQLKRFRKTGYAIFTIEQFRELLCIPKSYQVCHITDNVLKPIQSELSPCFRSLKINKVKAKKGRAITHIEFIFQGEDDQLKNGKYRIKKGKEFIEKEPTELTEDEAKKVFPGISKTLSEKLLAEKSVQDDLMKFLEHLEKKAEKIAKEKTKIEGQIE</sequence>
<dbReference type="SUPFAM" id="SSF46785">
    <property type="entry name" value="Winged helix' DNA-binding domain"/>
    <property type="match status" value="2"/>
</dbReference>
<dbReference type="Pfam" id="PF21205">
    <property type="entry name" value="Rep3_C"/>
    <property type="match status" value="1"/>
</dbReference>
<dbReference type="InterPro" id="IPR000525">
    <property type="entry name" value="Initiator_Rep_WH1"/>
</dbReference>
<dbReference type="InterPro" id="IPR036388">
    <property type="entry name" value="WH-like_DNA-bd_sf"/>
</dbReference>
<feature type="domain" description="Initiator Rep protein WH1" evidence="2">
    <location>
        <begin position="5"/>
        <end position="149"/>
    </location>
</feature>
<keyword evidence="4" id="KW-1185">Reference proteome</keyword>
<comment type="caution">
    <text evidence="3">The sequence shown here is derived from an EMBL/GenBank/DDBJ whole genome shotgun (WGS) entry which is preliminary data.</text>
</comment>
<comment type="similarity">
    <text evidence="1">Belongs to the initiator RepB protein family.</text>
</comment>
<dbReference type="RefSeq" id="WP_209662097.1">
    <property type="nucleotide sequence ID" value="NZ_JAGGLI010000064.1"/>
</dbReference>
<evidence type="ECO:0000256" key="1">
    <source>
        <dbReference type="ARBA" id="ARBA00038283"/>
    </source>
</evidence>
<dbReference type="InterPro" id="IPR036390">
    <property type="entry name" value="WH_DNA-bd_sf"/>
</dbReference>
<accession>A0ABS4KMP5</accession>
<name>A0ABS4KMP5_9FIRM</name>
<evidence type="ECO:0000259" key="2">
    <source>
        <dbReference type="Pfam" id="PF01051"/>
    </source>
</evidence>